<dbReference type="PANTHER" id="PTHR38781:SF1">
    <property type="entry name" value="ANTITOXIN DINJ-RELATED"/>
    <property type="match status" value="1"/>
</dbReference>
<dbReference type="RefSeq" id="WP_217840919.1">
    <property type="nucleotide sequence ID" value="NZ_CP077076.1"/>
</dbReference>
<dbReference type="PANTHER" id="PTHR38781">
    <property type="entry name" value="ANTITOXIN DINJ-RELATED"/>
    <property type="match status" value="1"/>
</dbReference>
<keyword evidence="1" id="KW-1277">Toxin-antitoxin system</keyword>
<dbReference type="Proteomes" id="UP001046350">
    <property type="component" value="Chromosome"/>
</dbReference>
<dbReference type="NCBIfam" id="TIGR02384">
    <property type="entry name" value="RelB_DinJ"/>
    <property type="match status" value="1"/>
</dbReference>
<name>A0ABX8N5X8_9PSED</name>
<evidence type="ECO:0000313" key="3">
    <source>
        <dbReference type="Proteomes" id="UP001046350"/>
    </source>
</evidence>
<dbReference type="EMBL" id="CP077076">
    <property type="protein sequence ID" value="QXH51389.1"/>
    <property type="molecule type" value="Genomic_DNA"/>
</dbReference>
<dbReference type="InterPro" id="IPR007337">
    <property type="entry name" value="RelB/DinJ"/>
</dbReference>
<dbReference type="Pfam" id="PF04221">
    <property type="entry name" value="RelB"/>
    <property type="match status" value="1"/>
</dbReference>
<keyword evidence="3" id="KW-1185">Reference proteome</keyword>
<proteinExistence type="predicted"/>
<sequence>MAKTEVLSIHIDSQLKTQAASVLAELGITSSQAIQMLFYQVARTRTLPFDVTFARLNERARQAMTEHDQPHTLRMHENVEALFKSLGV</sequence>
<gene>
    <name evidence="2" type="ORF">KSS94_26225</name>
</gene>
<dbReference type="InterPro" id="IPR026262">
    <property type="entry name" value="DinJ"/>
</dbReference>
<accession>A0ABX8N5X8</accession>
<protein>
    <submittedName>
        <fullName evidence="2">Type II toxin-antitoxin system RelB/DinJ family antitoxin</fullName>
    </submittedName>
</protein>
<organism evidence="2 3">
    <name type="scientific">Pseudomonas fakonensis</name>
    <dbReference type="NCBI Taxonomy" id="2842355"/>
    <lineage>
        <taxon>Bacteria</taxon>
        <taxon>Pseudomonadati</taxon>
        <taxon>Pseudomonadota</taxon>
        <taxon>Gammaproteobacteria</taxon>
        <taxon>Pseudomonadales</taxon>
        <taxon>Pseudomonadaceae</taxon>
        <taxon>Pseudomonas</taxon>
    </lineage>
</organism>
<dbReference type="PIRSF" id="PIRSF003108">
    <property type="entry name" value="DinJ"/>
    <property type="match status" value="1"/>
</dbReference>
<reference evidence="2" key="1">
    <citation type="journal article" date="2021" name="Microorganisms">
        <title>The Ever-Expanding Pseudomonas Genus: Description of 43 New Species and Partition of the Pseudomonas putida Group.</title>
        <authorList>
            <person name="Girard L."/>
            <person name="Lood C."/>
            <person name="Hofte M."/>
            <person name="Vandamme P."/>
            <person name="Rokni-Zadeh H."/>
            <person name="van Noort V."/>
            <person name="Lavigne R."/>
            <person name="De Mot R."/>
        </authorList>
    </citation>
    <scope>NUCLEOTIDE SEQUENCE</scope>
    <source>
        <strain evidence="2">COW40</strain>
    </source>
</reference>
<evidence type="ECO:0000256" key="1">
    <source>
        <dbReference type="ARBA" id="ARBA00022649"/>
    </source>
</evidence>
<evidence type="ECO:0000313" key="2">
    <source>
        <dbReference type="EMBL" id="QXH51389.1"/>
    </source>
</evidence>